<dbReference type="Pfam" id="PF18795">
    <property type="entry name" value="HSM3_N"/>
    <property type="match status" value="1"/>
</dbReference>
<feature type="domain" description="DNA mismatch repair protein HSM3 N-terminal" evidence="1">
    <location>
        <begin position="8"/>
        <end position="238"/>
    </location>
</feature>
<dbReference type="SUPFAM" id="SSF48371">
    <property type="entry name" value="ARM repeat"/>
    <property type="match status" value="1"/>
</dbReference>
<dbReference type="InterPro" id="IPR016024">
    <property type="entry name" value="ARM-type_fold"/>
</dbReference>
<reference evidence="2" key="1">
    <citation type="submission" date="2014-02" db="EMBL/GenBank/DDBJ databases">
        <authorList>
            <person name="Genoscope - CEA"/>
        </authorList>
    </citation>
    <scope>NUCLEOTIDE SEQUENCE</scope>
    <source>
        <strain evidence="2">LS3</strain>
    </source>
</reference>
<accession>A0A060TA46</accession>
<dbReference type="PhylomeDB" id="A0A060TA46"/>
<dbReference type="Gene3D" id="1.25.40.580">
    <property type="match status" value="1"/>
</dbReference>
<sequence length="464" mass="50847">MDPITSCIDHLQAVLQGQPIDESIVQKAVSKLTLDTSLTVNDDQIVSALFPLAIGVLKDTPINSEQAETVISLVQALLSNKSFSKVLEFAPVELLLEALNSPSDALQRAAIAQLRLADPPDMVASTPLVEALVDLVQDSSAPPSVVDTLAVLGSQGPLVRRRLFSGSCLEKLTALFQGKDATLQSRVMELVQRVLPADEERLIPYEKLVLLDPNEHLVQSNDPLAQMAVLLFYRTLLENVHPSDLVAAITPQLEGAFQLFASDDPLTKSLLLSEIYHLFGALSRADPEVMQQLDKKYNLTASPALTNWNDESAILLMTVLNPDYLADQAPNTISALPINHSTIRAIASLSGNSRTYSLLHVTADKLTHLAFPDLMFVLEAFTYTEWATRDIIQWPSVMDALLNVTQLSDKDAITFRQEALTNLVGKAEQVPLGMWDAAIRRELYKARYGHSIAPRAEIADESAQ</sequence>
<proteinExistence type="predicted"/>
<dbReference type="InterPro" id="IPR041335">
    <property type="entry name" value="HSM3_N"/>
</dbReference>
<dbReference type="AlphaFoldDB" id="A0A060TA46"/>
<evidence type="ECO:0000313" key="2">
    <source>
        <dbReference type="EMBL" id="CDP37833.1"/>
    </source>
</evidence>
<evidence type="ECO:0000259" key="1">
    <source>
        <dbReference type="Pfam" id="PF18795"/>
    </source>
</evidence>
<gene>
    <name evidence="2" type="ORF">GNLVRS02_ARAD1D20504g</name>
</gene>
<name>A0A060TA46_BLAAD</name>
<reference evidence="2" key="2">
    <citation type="submission" date="2014-06" db="EMBL/GenBank/DDBJ databases">
        <title>The complete genome of Blastobotrys (Arxula) adeninivorans LS3 - a yeast of biotechnological interest.</title>
        <authorList>
            <person name="Kunze G."/>
            <person name="Gaillardin C."/>
            <person name="Czernicka M."/>
            <person name="Durrens P."/>
            <person name="Martin T."/>
            <person name="Boer E."/>
            <person name="Gabaldon T."/>
            <person name="Cruz J."/>
            <person name="Talla E."/>
            <person name="Marck C."/>
            <person name="Goffeau A."/>
            <person name="Barbe V."/>
            <person name="Baret P."/>
            <person name="Baronian K."/>
            <person name="Beier S."/>
            <person name="Bleykasten C."/>
            <person name="Bode R."/>
            <person name="Casaregola S."/>
            <person name="Despons L."/>
            <person name="Fairhead C."/>
            <person name="Giersberg M."/>
            <person name="Gierski P."/>
            <person name="Hahnel U."/>
            <person name="Hartmann A."/>
            <person name="Jankowska D."/>
            <person name="Jubin C."/>
            <person name="Jung P."/>
            <person name="Lafontaine I."/>
            <person name="Leh-Louis V."/>
            <person name="Lemaire M."/>
            <person name="Marcet-Houben M."/>
            <person name="Mascher M."/>
            <person name="Morel G."/>
            <person name="Richard G.-F."/>
            <person name="Riechen J."/>
            <person name="Sacerdot C."/>
            <person name="Sarkar A."/>
            <person name="Savel G."/>
            <person name="Schacherer J."/>
            <person name="Sherman D."/>
            <person name="Straub M.-L."/>
            <person name="Stein N."/>
            <person name="Thierry A."/>
            <person name="Trautwein-Schult A."/>
            <person name="Westhof E."/>
            <person name="Worch S."/>
            <person name="Dujon B."/>
            <person name="Souciet J.-L."/>
            <person name="Wincker P."/>
            <person name="Scholz U."/>
            <person name="Neuveglise N."/>
        </authorList>
    </citation>
    <scope>NUCLEOTIDE SEQUENCE</scope>
    <source>
        <strain evidence="2">LS3</strain>
    </source>
</reference>
<organism evidence="2">
    <name type="scientific">Blastobotrys adeninivorans</name>
    <name type="common">Yeast</name>
    <name type="synonym">Arxula adeninivorans</name>
    <dbReference type="NCBI Taxonomy" id="409370"/>
    <lineage>
        <taxon>Eukaryota</taxon>
        <taxon>Fungi</taxon>
        <taxon>Dikarya</taxon>
        <taxon>Ascomycota</taxon>
        <taxon>Saccharomycotina</taxon>
        <taxon>Dipodascomycetes</taxon>
        <taxon>Dipodascales</taxon>
        <taxon>Trichomonascaceae</taxon>
        <taxon>Blastobotrys</taxon>
    </lineage>
</organism>
<protein>
    <submittedName>
        <fullName evidence="2">ARAD1D20504p</fullName>
    </submittedName>
</protein>
<dbReference type="Gene3D" id="1.25.10.50">
    <property type="match status" value="1"/>
</dbReference>
<dbReference type="EMBL" id="HG937694">
    <property type="protein sequence ID" value="CDP37833.1"/>
    <property type="molecule type" value="Genomic_DNA"/>
</dbReference>